<evidence type="ECO:0000256" key="1">
    <source>
        <dbReference type="SAM" id="SignalP"/>
    </source>
</evidence>
<evidence type="ECO:0000313" key="2">
    <source>
        <dbReference type="EMBL" id="MPC97557.1"/>
    </source>
</evidence>
<name>A0A5B7JWM7_PORTR</name>
<dbReference type="Proteomes" id="UP000324222">
    <property type="component" value="Unassembled WGS sequence"/>
</dbReference>
<gene>
    <name evidence="2" type="ORF">E2C01_092877</name>
</gene>
<keyword evidence="1" id="KW-0732">Signal</keyword>
<evidence type="ECO:0008006" key="4">
    <source>
        <dbReference type="Google" id="ProtNLM"/>
    </source>
</evidence>
<dbReference type="Gene3D" id="1.20.1250.20">
    <property type="entry name" value="MFS general substrate transporter like domains"/>
    <property type="match status" value="1"/>
</dbReference>
<dbReference type="AlphaFoldDB" id="A0A5B7JWM7"/>
<reference evidence="2 3" key="1">
    <citation type="submission" date="2019-05" db="EMBL/GenBank/DDBJ databases">
        <title>Another draft genome of Portunus trituberculatus and its Hox gene families provides insights of decapod evolution.</title>
        <authorList>
            <person name="Jeong J.-H."/>
            <person name="Song I."/>
            <person name="Kim S."/>
            <person name="Choi T."/>
            <person name="Kim D."/>
            <person name="Ryu S."/>
            <person name="Kim W."/>
        </authorList>
    </citation>
    <scope>NUCLEOTIDE SEQUENCE [LARGE SCALE GENOMIC DNA]</scope>
    <source>
        <tissue evidence="2">Muscle</tissue>
    </source>
</reference>
<feature type="signal peptide" evidence="1">
    <location>
        <begin position="1"/>
        <end position="23"/>
    </location>
</feature>
<comment type="caution">
    <text evidence="2">The sequence shown here is derived from an EMBL/GenBank/DDBJ whole genome shotgun (WGS) entry which is preliminary data.</text>
</comment>
<dbReference type="InterPro" id="IPR036259">
    <property type="entry name" value="MFS_trans_sf"/>
</dbReference>
<protein>
    <recommendedName>
        <fullName evidence="4">Major facilitator superfamily (MFS) profile domain-containing protein</fullName>
    </recommendedName>
</protein>
<feature type="chain" id="PRO_5022668769" description="Major facilitator superfamily (MFS) profile domain-containing protein" evidence="1">
    <location>
        <begin position="24"/>
        <end position="66"/>
    </location>
</feature>
<proteinExistence type="predicted"/>
<accession>A0A5B7JWM7</accession>
<organism evidence="2 3">
    <name type="scientific">Portunus trituberculatus</name>
    <name type="common">Swimming crab</name>
    <name type="synonym">Neptunus trituberculatus</name>
    <dbReference type="NCBI Taxonomy" id="210409"/>
    <lineage>
        <taxon>Eukaryota</taxon>
        <taxon>Metazoa</taxon>
        <taxon>Ecdysozoa</taxon>
        <taxon>Arthropoda</taxon>
        <taxon>Crustacea</taxon>
        <taxon>Multicrustacea</taxon>
        <taxon>Malacostraca</taxon>
        <taxon>Eumalacostraca</taxon>
        <taxon>Eucarida</taxon>
        <taxon>Decapoda</taxon>
        <taxon>Pleocyemata</taxon>
        <taxon>Brachyura</taxon>
        <taxon>Eubrachyura</taxon>
        <taxon>Portunoidea</taxon>
        <taxon>Portunidae</taxon>
        <taxon>Portuninae</taxon>
        <taxon>Portunus</taxon>
    </lineage>
</organism>
<keyword evidence="3" id="KW-1185">Reference proteome</keyword>
<dbReference type="EMBL" id="VSRR010110496">
    <property type="protein sequence ID" value="MPC97557.1"/>
    <property type="molecule type" value="Genomic_DNA"/>
</dbReference>
<evidence type="ECO:0000313" key="3">
    <source>
        <dbReference type="Proteomes" id="UP000324222"/>
    </source>
</evidence>
<sequence>MVHTHHGCVAAIVILWPQFTVHQAALGLSVAHTGIFSTVESAFNVFTPFLAGFVADKIGNYKVSSL</sequence>
<dbReference type="SUPFAM" id="SSF103473">
    <property type="entry name" value="MFS general substrate transporter"/>
    <property type="match status" value="1"/>
</dbReference>
<dbReference type="OrthoDB" id="6361721at2759"/>